<protein>
    <recommendedName>
        <fullName evidence="2">tRNA (adenine(58)-N(1))-methyltransferase catalytic subunit TRM61</fullName>
        <ecNumber evidence="1">2.1.1.220</ecNumber>
    </recommendedName>
    <alternativeName>
        <fullName evidence="3">tRNA(m1A58)-methyltransferase subunit TRM61</fullName>
    </alternativeName>
</protein>
<dbReference type="GO" id="GO:0160107">
    <property type="term" value="F:tRNA (adenine(58)-N1)-methyltransferase activity"/>
    <property type="evidence" value="ECO:0007669"/>
    <property type="project" value="UniProtKB-EC"/>
</dbReference>
<dbReference type="SUPFAM" id="SSF53335">
    <property type="entry name" value="S-adenosyl-L-methionine-dependent methyltransferases"/>
    <property type="match status" value="1"/>
</dbReference>
<evidence type="ECO:0000313" key="5">
    <source>
        <dbReference type="EMBL" id="KAK5697512.1"/>
    </source>
</evidence>
<dbReference type="PANTHER" id="PTHR12133">
    <property type="entry name" value="TRNA (ADENINE(58)-N(1))-METHYLTRANSFERASE"/>
    <property type="match status" value="1"/>
</dbReference>
<gene>
    <name evidence="5" type="ORF">LTR97_007650</name>
</gene>
<proteinExistence type="predicted"/>
<reference evidence="5" key="1">
    <citation type="submission" date="2023-08" db="EMBL/GenBank/DDBJ databases">
        <title>Black Yeasts Isolated from many extreme environments.</title>
        <authorList>
            <person name="Coleine C."/>
            <person name="Stajich J.E."/>
            <person name="Selbmann L."/>
        </authorList>
    </citation>
    <scope>NUCLEOTIDE SEQUENCE</scope>
    <source>
        <strain evidence="5">CCFEE 5810</strain>
    </source>
</reference>
<comment type="caution">
    <text evidence="5">The sequence shown here is derived from an EMBL/GenBank/DDBJ whole genome shotgun (WGS) entry which is preliminary data.</text>
</comment>
<accession>A0AAN7W3I7</accession>
<feature type="region of interest" description="Disordered" evidence="4">
    <location>
        <begin position="342"/>
        <end position="383"/>
    </location>
</feature>
<dbReference type="EC" id="2.1.1.220" evidence="1"/>
<name>A0AAN7W3I7_9PEZI</name>
<dbReference type="Gene3D" id="3.10.330.20">
    <property type="match status" value="1"/>
</dbReference>
<dbReference type="PROSITE" id="PS51620">
    <property type="entry name" value="SAM_TRM61"/>
    <property type="match status" value="1"/>
</dbReference>
<evidence type="ECO:0000256" key="1">
    <source>
        <dbReference type="ARBA" id="ARBA00012796"/>
    </source>
</evidence>
<organism evidence="5 6">
    <name type="scientific">Elasticomyces elasticus</name>
    <dbReference type="NCBI Taxonomy" id="574655"/>
    <lineage>
        <taxon>Eukaryota</taxon>
        <taxon>Fungi</taxon>
        <taxon>Dikarya</taxon>
        <taxon>Ascomycota</taxon>
        <taxon>Pezizomycotina</taxon>
        <taxon>Dothideomycetes</taxon>
        <taxon>Dothideomycetidae</taxon>
        <taxon>Mycosphaerellales</taxon>
        <taxon>Teratosphaeriaceae</taxon>
        <taxon>Elasticomyces</taxon>
    </lineage>
</organism>
<dbReference type="GO" id="GO:0005739">
    <property type="term" value="C:mitochondrion"/>
    <property type="evidence" value="ECO:0007669"/>
    <property type="project" value="TreeGrafter"/>
</dbReference>
<dbReference type="EMBL" id="JAVRQU010000011">
    <property type="protein sequence ID" value="KAK5697512.1"/>
    <property type="molecule type" value="Genomic_DNA"/>
</dbReference>
<feature type="compositionally biased region" description="Basic and acidic residues" evidence="4">
    <location>
        <begin position="373"/>
        <end position="383"/>
    </location>
</feature>
<dbReference type="Gene3D" id="3.40.50.150">
    <property type="entry name" value="Vaccinia Virus protein VP39"/>
    <property type="match status" value="1"/>
</dbReference>
<dbReference type="GO" id="GO:0030488">
    <property type="term" value="P:tRNA methylation"/>
    <property type="evidence" value="ECO:0007669"/>
    <property type="project" value="InterPro"/>
</dbReference>
<sequence>MLLRRAVPTAPRFQRQHISTVFAPGDLALLRPTKSDRNNSYASPILAKPLSPTGRVETHKGIIPHSSILGKQRRDVVRTNVFNSTRDGSRGKGGAGGGQEYRLHEVKLEEYVRLTRRLVTPLYPQDASLIVGLLDLHPEPPRWGEDKGERLEILEAGTGHGALTLYLSRAVHGANTPFPRARREEGEGGEEDGAIAVEAWKAQRRAVVHSIEISDKYSSHARTIVDGFRHGIYTPNVEFHVGSVSSITSTLLAQRQGMEFLSHAFLDLPGTEQHLGIVAKALKVDGALIVFCPSITQVMACLETVKTEGVALEMEKVLELGVNGGTGGREWDVRAVRPRAARQQATDVVDDSDGEARAQEDSGIDLSSSGGEEDGRGDKKDEGWKMICRPKVGELVVGGGFLGVFRKKRV</sequence>
<evidence type="ECO:0000256" key="4">
    <source>
        <dbReference type="SAM" id="MobiDB-lite"/>
    </source>
</evidence>
<dbReference type="Proteomes" id="UP001310594">
    <property type="component" value="Unassembled WGS sequence"/>
</dbReference>
<dbReference type="GO" id="GO:0031515">
    <property type="term" value="C:tRNA (m1A) methyltransferase complex"/>
    <property type="evidence" value="ECO:0007669"/>
    <property type="project" value="InterPro"/>
</dbReference>
<dbReference type="PANTHER" id="PTHR12133:SF1">
    <property type="entry name" value="TRNA (ADENINE(58)-N(1))-METHYLTRANSFERASE, MITOCHONDRIAL"/>
    <property type="match status" value="1"/>
</dbReference>
<evidence type="ECO:0000256" key="2">
    <source>
        <dbReference type="ARBA" id="ARBA00015963"/>
    </source>
</evidence>
<dbReference type="InterPro" id="IPR029063">
    <property type="entry name" value="SAM-dependent_MTases_sf"/>
</dbReference>
<dbReference type="AlphaFoldDB" id="A0AAN7W3I7"/>
<dbReference type="InterPro" id="IPR014816">
    <property type="entry name" value="tRNA_MeTrfase_Gcd14"/>
</dbReference>
<evidence type="ECO:0000313" key="6">
    <source>
        <dbReference type="Proteomes" id="UP001310594"/>
    </source>
</evidence>
<evidence type="ECO:0000256" key="3">
    <source>
        <dbReference type="ARBA" id="ARBA00033309"/>
    </source>
</evidence>